<dbReference type="EMBL" id="KV007509">
    <property type="protein sequence ID" value="KZV31349.1"/>
    <property type="molecule type" value="Genomic_DNA"/>
</dbReference>
<dbReference type="InterPro" id="IPR012334">
    <property type="entry name" value="Pectin_lyas_fold"/>
</dbReference>
<keyword evidence="3" id="KW-0134">Cell wall</keyword>
<dbReference type="InterPro" id="IPR000743">
    <property type="entry name" value="Glyco_hydro_28"/>
</dbReference>
<dbReference type="PROSITE" id="PS00502">
    <property type="entry name" value="POLYGALACTURONASE"/>
    <property type="match status" value="1"/>
</dbReference>
<dbReference type="InterPro" id="IPR006626">
    <property type="entry name" value="PbH1"/>
</dbReference>
<reference evidence="12 13" key="1">
    <citation type="journal article" date="2015" name="Proc. Natl. Acad. Sci. U.S.A.">
        <title>The resurrection genome of Boea hygrometrica: A blueprint for survival of dehydration.</title>
        <authorList>
            <person name="Xiao L."/>
            <person name="Yang G."/>
            <person name="Zhang L."/>
            <person name="Yang X."/>
            <person name="Zhao S."/>
            <person name="Ji Z."/>
            <person name="Zhou Q."/>
            <person name="Hu M."/>
            <person name="Wang Y."/>
            <person name="Chen M."/>
            <person name="Xu Y."/>
            <person name="Jin H."/>
            <person name="Xiao X."/>
            <person name="Hu G."/>
            <person name="Bao F."/>
            <person name="Hu Y."/>
            <person name="Wan P."/>
            <person name="Li L."/>
            <person name="Deng X."/>
            <person name="Kuang T."/>
            <person name="Xiang C."/>
            <person name="Zhu J.K."/>
            <person name="Oliver M.J."/>
            <person name="He Y."/>
        </authorList>
    </citation>
    <scope>NUCLEOTIDE SEQUENCE [LARGE SCALE GENOMIC DNA]</scope>
    <source>
        <strain evidence="13">cv. XS01</strain>
    </source>
</reference>
<evidence type="ECO:0000256" key="8">
    <source>
        <dbReference type="PROSITE-ProRule" id="PRU10052"/>
    </source>
</evidence>
<name>A0A2Z7BD58_9LAMI</name>
<dbReference type="Pfam" id="PF00295">
    <property type="entry name" value="Glyco_hydro_28"/>
    <property type="match status" value="1"/>
</dbReference>
<evidence type="ECO:0000256" key="9">
    <source>
        <dbReference type="RuleBase" id="RU361169"/>
    </source>
</evidence>
<evidence type="ECO:0000256" key="1">
    <source>
        <dbReference type="ARBA" id="ARBA00004191"/>
    </source>
</evidence>
<feature type="signal peptide" evidence="11">
    <location>
        <begin position="1"/>
        <end position="25"/>
    </location>
</feature>
<dbReference type="Gene3D" id="2.160.20.10">
    <property type="entry name" value="Single-stranded right-handed beta-helix, Pectin lyase-like"/>
    <property type="match status" value="1"/>
</dbReference>
<keyword evidence="13" id="KW-1185">Reference proteome</keyword>
<keyword evidence="4" id="KW-0964">Secreted</keyword>
<evidence type="ECO:0000256" key="7">
    <source>
        <dbReference type="ARBA" id="ARBA00023316"/>
    </source>
</evidence>
<dbReference type="FunFam" id="2.160.20.10:FF:000004">
    <property type="entry name" value="Pectin lyase-like superfamily protein"/>
    <property type="match status" value="1"/>
</dbReference>
<evidence type="ECO:0000256" key="10">
    <source>
        <dbReference type="SAM" id="MobiDB-lite"/>
    </source>
</evidence>
<evidence type="ECO:0000256" key="3">
    <source>
        <dbReference type="ARBA" id="ARBA00022512"/>
    </source>
</evidence>
<evidence type="ECO:0000256" key="11">
    <source>
        <dbReference type="SAM" id="SignalP"/>
    </source>
</evidence>
<dbReference type="AlphaFoldDB" id="A0A2Z7BD58"/>
<organism evidence="12 13">
    <name type="scientific">Dorcoceras hygrometricum</name>
    <dbReference type="NCBI Taxonomy" id="472368"/>
    <lineage>
        <taxon>Eukaryota</taxon>
        <taxon>Viridiplantae</taxon>
        <taxon>Streptophyta</taxon>
        <taxon>Embryophyta</taxon>
        <taxon>Tracheophyta</taxon>
        <taxon>Spermatophyta</taxon>
        <taxon>Magnoliopsida</taxon>
        <taxon>eudicotyledons</taxon>
        <taxon>Gunneridae</taxon>
        <taxon>Pentapetalae</taxon>
        <taxon>asterids</taxon>
        <taxon>lamiids</taxon>
        <taxon>Lamiales</taxon>
        <taxon>Gesneriaceae</taxon>
        <taxon>Didymocarpoideae</taxon>
        <taxon>Trichosporeae</taxon>
        <taxon>Loxocarpinae</taxon>
        <taxon>Dorcoceras</taxon>
    </lineage>
</organism>
<feature type="region of interest" description="Disordered" evidence="10">
    <location>
        <begin position="367"/>
        <end position="394"/>
    </location>
</feature>
<dbReference type="GO" id="GO:0005975">
    <property type="term" value="P:carbohydrate metabolic process"/>
    <property type="evidence" value="ECO:0007669"/>
    <property type="project" value="InterPro"/>
</dbReference>
<dbReference type="SUPFAM" id="SSF51126">
    <property type="entry name" value="Pectin lyase-like"/>
    <property type="match status" value="1"/>
</dbReference>
<evidence type="ECO:0000256" key="5">
    <source>
        <dbReference type="ARBA" id="ARBA00022801"/>
    </source>
</evidence>
<protein>
    <submittedName>
        <fullName evidence="12">Exopolygalacturonase-like</fullName>
    </submittedName>
</protein>
<comment type="similarity">
    <text evidence="2 9">Belongs to the glycosyl hydrolase 28 family.</text>
</comment>
<keyword evidence="11" id="KW-0732">Signal</keyword>
<keyword evidence="5 9" id="KW-0378">Hydrolase</keyword>
<evidence type="ECO:0000313" key="13">
    <source>
        <dbReference type="Proteomes" id="UP000250235"/>
    </source>
</evidence>
<proteinExistence type="inferred from homology"/>
<dbReference type="GO" id="GO:0004650">
    <property type="term" value="F:polygalacturonase activity"/>
    <property type="evidence" value="ECO:0007669"/>
    <property type="project" value="InterPro"/>
</dbReference>
<evidence type="ECO:0000256" key="2">
    <source>
        <dbReference type="ARBA" id="ARBA00008834"/>
    </source>
</evidence>
<comment type="subcellular location">
    <subcellularLocation>
        <location evidence="1">Secreted</location>
        <location evidence="1">Cell wall</location>
    </subcellularLocation>
</comment>
<dbReference type="PANTHER" id="PTHR31375">
    <property type="match status" value="1"/>
</dbReference>
<evidence type="ECO:0000256" key="6">
    <source>
        <dbReference type="ARBA" id="ARBA00023295"/>
    </source>
</evidence>
<dbReference type="GO" id="GO:0071555">
    <property type="term" value="P:cell wall organization"/>
    <property type="evidence" value="ECO:0007669"/>
    <property type="project" value="UniProtKB-KW"/>
</dbReference>
<dbReference type="OrthoDB" id="187139at2759"/>
<keyword evidence="6 9" id="KW-0326">Glycosidase</keyword>
<sequence>MDSTKANLFLCALLVTFSWLNSVDCRRKIFNAVKYGAVADGKTDITKALLKSWEKACATKGGVVAVPKGNYSLGDITFEGPCNGATHFLLEGTLIASNSGSSNGKDYWVAFHNINGFMLYGNGTFHGQGESSWGQPGYPRKTSVKLRIENGVIDNIHSVDSKMFHFHVHDSNNLMLKNIHITAPEDSPNTDGIHIGNSKNVKIYGATIATGDDCVSIGSGNTNISVSGVLCGPGHGISIGSLGKYTDEKDVQGIIVRDCTFKDTQNGVRIKTWAPSKSAATLSNVQFINIQVENTKNPILIDQHYCASSSCKTTGESRIKIRDVKFIGVKGNSASEVGVNVQCSSSNPCEDIEFRGLDLTVAGSGEPATASCSNADGDFLGPPQVPSKCSEDCN</sequence>
<gene>
    <name evidence="12" type="ORF">F511_05453</name>
</gene>
<feature type="active site" evidence="8">
    <location>
        <position position="235"/>
    </location>
</feature>
<dbReference type="SMART" id="SM00710">
    <property type="entry name" value="PbH1"/>
    <property type="match status" value="6"/>
</dbReference>
<dbReference type="Proteomes" id="UP000250235">
    <property type="component" value="Unassembled WGS sequence"/>
</dbReference>
<feature type="chain" id="PRO_5016351985" evidence="11">
    <location>
        <begin position="26"/>
        <end position="394"/>
    </location>
</feature>
<evidence type="ECO:0000313" key="12">
    <source>
        <dbReference type="EMBL" id="KZV31349.1"/>
    </source>
</evidence>
<dbReference type="InterPro" id="IPR011050">
    <property type="entry name" value="Pectin_lyase_fold/virulence"/>
</dbReference>
<accession>A0A2Z7BD58</accession>
<evidence type="ECO:0000256" key="4">
    <source>
        <dbReference type="ARBA" id="ARBA00022525"/>
    </source>
</evidence>
<keyword evidence="7" id="KW-0961">Cell wall biogenesis/degradation</keyword>